<feature type="region of interest" description="Disordered" evidence="2">
    <location>
        <begin position="750"/>
        <end position="771"/>
    </location>
</feature>
<protein>
    <submittedName>
        <fullName evidence="3">Uncharacterized protein</fullName>
    </submittedName>
</protein>
<feature type="region of interest" description="Disordered" evidence="2">
    <location>
        <begin position="91"/>
        <end position="125"/>
    </location>
</feature>
<feature type="compositionally biased region" description="Polar residues" evidence="2">
    <location>
        <begin position="751"/>
        <end position="768"/>
    </location>
</feature>
<comment type="caution">
    <text evidence="3">The sequence shown here is derived from an EMBL/GenBank/DDBJ whole genome shotgun (WGS) entry which is preliminary data.</text>
</comment>
<feature type="compositionally biased region" description="Basic and acidic residues" evidence="2">
    <location>
        <begin position="91"/>
        <end position="100"/>
    </location>
</feature>
<evidence type="ECO:0000256" key="1">
    <source>
        <dbReference type="SAM" id="Coils"/>
    </source>
</evidence>
<feature type="compositionally biased region" description="Basic residues" evidence="2">
    <location>
        <begin position="173"/>
        <end position="183"/>
    </location>
</feature>
<evidence type="ECO:0000313" key="4">
    <source>
        <dbReference type="Proteomes" id="UP001295684"/>
    </source>
</evidence>
<feature type="compositionally biased region" description="Basic residues" evidence="2">
    <location>
        <begin position="109"/>
        <end position="125"/>
    </location>
</feature>
<keyword evidence="4" id="KW-1185">Reference proteome</keyword>
<organism evidence="3 4">
    <name type="scientific">Euplotes crassus</name>
    <dbReference type="NCBI Taxonomy" id="5936"/>
    <lineage>
        <taxon>Eukaryota</taxon>
        <taxon>Sar</taxon>
        <taxon>Alveolata</taxon>
        <taxon>Ciliophora</taxon>
        <taxon>Intramacronucleata</taxon>
        <taxon>Spirotrichea</taxon>
        <taxon>Hypotrichia</taxon>
        <taxon>Euplotida</taxon>
        <taxon>Euplotidae</taxon>
        <taxon>Moneuplotes</taxon>
    </lineage>
</organism>
<dbReference type="AlphaFoldDB" id="A0AAD1XWF3"/>
<feature type="coiled-coil region" evidence="1">
    <location>
        <begin position="692"/>
        <end position="719"/>
    </location>
</feature>
<evidence type="ECO:0000313" key="3">
    <source>
        <dbReference type="EMBL" id="CAI2379510.1"/>
    </source>
</evidence>
<feature type="region of interest" description="Disordered" evidence="2">
    <location>
        <begin position="1"/>
        <end position="36"/>
    </location>
</feature>
<accession>A0AAD1XWF3</accession>
<gene>
    <name evidence="3" type="ORF">ECRASSUSDP1_LOCUS20920</name>
</gene>
<feature type="compositionally biased region" description="Basic and acidic residues" evidence="2">
    <location>
        <begin position="383"/>
        <end position="396"/>
    </location>
</feature>
<keyword evidence="1" id="KW-0175">Coiled coil</keyword>
<dbReference type="EMBL" id="CAMPGE010021359">
    <property type="protein sequence ID" value="CAI2379510.1"/>
    <property type="molecule type" value="Genomic_DNA"/>
</dbReference>
<feature type="region of interest" description="Disordered" evidence="2">
    <location>
        <begin position="160"/>
        <end position="193"/>
    </location>
</feature>
<dbReference type="PANTHER" id="PTHR37028">
    <property type="entry name" value="UNNAMED PRODUCT-RELATED"/>
    <property type="match status" value="1"/>
</dbReference>
<feature type="compositionally biased region" description="Polar residues" evidence="2">
    <location>
        <begin position="399"/>
        <end position="413"/>
    </location>
</feature>
<feature type="region of interest" description="Disordered" evidence="2">
    <location>
        <begin position="340"/>
        <end position="413"/>
    </location>
</feature>
<name>A0AAD1XWF3_EUPCR</name>
<evidence type="ECO:0000256" key="2">
    <source>
        <dbReference type="SAM" id="MobiDB-lite"/>
    </source>
</evidence>
<dbReference type="Proteomes" id="UP001295684">
    <property type="component" value="Unassembled WGS sequence"/>
</dbReference>
<reference evidence="3" key="1">
    <citation type="submission" date="2023-07" db="EMBL/GenBank/DDBJ databases">
        <authorList>
            <consortium name="AG Swart"/>
            <person name="Singh M."/>
            <person name="Singh A."/>
            <person name="Seah K."/>
            <person name="Emmerich C."/>
        </authorList>
    </citation>
    <scope>NUCLEOTIDE SEQUENCE</scope>
    <source>
        <strain evidence="3">DP1</strain>
    </source>
</reference>
<proteinExistence type="predicted"/>
<dbReference type="PANTHER" id="PTHR37028:SF4">
    <property type="entry name" value="ALMS MOTIF DOMAIN-CONTAINING PROTEIN"/>
    <property type="match status" value="1"/>
</dbReference>
<sequence length="818" mass="95009">MNKKQSIPEYSFQISTRTNPHDSLSKQTMQSGRSDRVETIVSDIDSEDMFSFTPVINSNYQVDQHDRPVHERLLRAGEYYKKKLDMKKQENIKEKEREENLIIQAQAKNSKRPKSGRNKSRTKRMQYRIDVADRLNDYKAKYDMTLIEETRRKVDQEIKMLKQTPKISDKSHLISKRTHKKKSPPRDKSPQNDDLVVQRLMHDAERRNQKVSAQQEYSASGRPLGIKDIEICFEEDYKNEQTGDCIESLSFQNTGAFSKTTKSKSPNVVSRLHEWGKEKENKLKEARNDYHQDVTFTPRINEVSKIITELEEPHKPNDELYLNSTRNYMKSGFQSHVSLTSLRSNSKYKSGKGTPGKYSNKNKNRDSKSPYTFKPQLSKKSLKMAEKMGSAKDRLYRPKNQSKSPISRNHNPHSFYQNSYQNLTQSKSFMNNNQTYDQSLDSKASFHPKINSKSRKIDRNVSKSPMNRSFNRFERLYMNVDRQQAKISALKDLYEKESILKDIETCTFTPSINKNINISTHNTYADGDVVERNYNWMKYKEHKIHQMKNQKDEKEKKDCTFKPQVSSFVSSDTSNICMKSTNSEAIEKFLNRQKAAREKREETKIYEEYIKNGGSACTDSYAWKAHKNRVKNLTKEENENFAEINDPSMFNFHPNGLRDYEYLLQQTNNICIPEYTESENTISESDFNTNDEKNIMKEVENLDSVLKAIQQEMKSENTDQDNSSVASIQDEISKWNKLTTDLSAIKEQRLGETSSTPYSKFQNSNTQDPLPALPIDKFPESNLTPIQDHSDKNEEISALTSSFCTYDLEMTGGLGDTS</sequence>